<gene>
    <name evidence="2" type="ORF">Y5S_02587</name>
</gene>
<feature type="transmembrane region" description="Helical" evidence="1">
    <location>
        <begin position="21"/>
        <end position="40"/>
    </location>
</feature>
<evidence type="ECO:0000313" key="3">
    <source>
        <dbReference type="Proteomes" id="UP000029444"/>
    </source>
</evidence>
<feature type="transmembrane region" description="Helical" evidence="1">
    <location>
        <begin position="46"/>
        <end position="65"/>
    </location>
</feature>
<protein>
    <submittedName>
        <fullName evidence="2">Uncharacterized protein</fullName>
    </submittedName>
</protein>
<name>A0A095SHM9_9GAMM</name>
<keyword evidence="1" id="KW-1133">Transmembrane helix</keyword>
<dbReference type="STRING" id="1177154.Y5S_02587"/>
<accession>A0A095SHM9</accession>
<proteinExistence type="predicted"/>
<keyword evidence="3" id="KW-1185">Reference proteome</keyword>
<dbReference type="Proteomes" id="UP000029444">
    <property type="component" value="Unassembled WGS sequence"/>
</dbReference>
<keyword evidence="1" id="KW-0472">Membrane</keyword>
<comment type="caution">
    <text evidence="2">The sequence shown here is derived from an EMBL/GenBank/DDBJ whole genome shotgun (WGS) entry which is preliminary data.</text>
</comment>
<sequence>MKSKLIKEDEIRLEADKHSEFLNTALGLLTFTLALTCLSFDHPQRAAIICLGVVIPVYIQAWKHFPKSITALRELVKDTDDEHAKQLLRYLEGKYLGFRSMLTKNVLLWYGLIFYFLVLLDFPPLEWLKI</sequence>
<evidence type="ECO:0000313" key="2">
    <source>
        <dbReference type="EMBL" id="KGD64047.1"/>
    </source>
</evidence>
<dbReference type="OrthoDB" id="6195128at2"/>
<evidence type="ECO:0000256" key="1">
    <source>
        <dbReference type="SAM" id="Phobius"/>
    </source>
</evidence>
<keyword evidence="1" id="KW-0812">Transmembrane</keyword>
<organism evidence="2 3">
    <name type="scientific">Alcanivorax nanhaiticus</name>
    <dbReference type="NCBI Taxonomy" id="1177154"/>
    <lineage>
        <taxon>Bacteria</taxon>
        <taxon>Pseudomonadati</taxon>
        <taxon>Pseudomonadota</taxon>
        <taxon>Gammaproteobacteria</taxon>
        <taxon>Oceanospirillales</taxon>
        <taxon>Alcanivoracaceae</taxon>
        <taxon>Alcanivorax</taxon>
    </lineage>
</organism>
<dbReference type="AlphaFoldDB" id="A0A095SHM9"/>
<dbReference type="RefSeq" id="WP_035233557.1">
    <property type="nucleotide sequence ID" value="NZ_ARXV01000011.1"/>
</dbReference>
<feature type="transmembrane region" description="Helical" evidence="1">
    <location>
        <begin position="106"/>
        <end position="125"/>
    </location>
</feature>
<reference evidence="2 3" key="1">
    <citation type="submission" date="2012-09" db="EMBL/GenBank/DDBJ databases">
        <title>Genome Sequence of alkane-degrading Bacterium Alcanivorax sp. 19-m-6.</title>
        <authorList>
            <person name="Lai Q."/>
            <person name="Shao Z."/>
        </authorList>
    </citation>
    <scope>NUCLEOTIDE SEQUENCE [LARGE SCALE GENOMIC DNA]</scope>
    <source>
        <strain evidence="2 3">19-m-6</strain>
    </source>
</reference>
<dbReference type="eggNOG" id="ENOG502ZIVV">
    <property type="taxonomic scope" value="Bacteria"/>
</dbReference>
<dbReference type="EMBL" id="ARXV01000011">
    <property type="protein sequence ID" value="KGD64047.1"/>
    <property type="molecule type" value="Genomic_DNA"/>
</dbReference>